<sequence length="136" mass="15608">MKTVKAFIERGSDGTYGVYIDLEDNTLNYGIHGEGKSAKEALEDFKASYQQMKAFYNELGKKFVEAEFNYYYDLPSFLSYYSNILSLAGLERLTGINQGQLSHYATGYRKPSKKTVEKIEQKLHKFAEDIQQIAFI</sequence>
<name>A0A1H3WRH9_9BACT</name>
<dbReference type="RefSeq" id="WP_091394165.1">
    <property type="nucleotide sequence ID" value="NZ_FNQY01000003.1"/>
</dbReference>
<dbReference type="EMBL" id="FNQY01000003">
    <property type="protein sequence ID" value="SDZ88982.1"/>
    <property type="molecule type" value="Genomic_DNA"/>
</dbReference>
<keyword evidence="3" id="KW-1185">Reference proteome</keyword>
<dbReference type="InterPro" id="IPR001387">
    <property type="entry name" value="Cro/C1-type_HTH"/>
</dbReference>
<protein>
    <submittedName>
        <fullName evidence="2">Helix-turn-helix</fullName>
    </submittedName>
</protein>
<dbReference type="AlphaFoldDB" id="A0A1H3WRH9"/>
<dbReference type="CDD" id="cd00093">
    <property type="entry name" value="HTH_XRE"/>
    <property type="match status" value="1"/>
</dbReference>
<dbReference type="Pfam" id="PF01381">
    <property type="entry name" value="HTH_3"/>
    <property type="match status" value="1"/>
</dbReference>
<evidence type="ECO:0000313" key="2">
    <source>
        <dbReference type="EMBL" id="SDZ88982.1"/>
    </source>
</evidence>
<dbReference type="OrthoDB" id="965427at2"/>
<dbReference type="PROSITE" id="PS50943">
    <property type="entry name" value="HTH_CROC1"/>
    <property type="match status" value="1"/>
</dbReference>
<dbReference type="Proteomes" id="UP000199041">
    <property type="component" value="Unassembled WGS sequence"/>
</dbReference>
<evidence type="ECO:0000259" key="1">
    <source>
        <dbReference type="PROSITE" id="PS50943"/>
    </source>
</evidence>
<feature type="domain" description="HTH cro/C1-type" evidence="1">
    <location>
        <begin position="85"/>
        <end position="133"/>
    </location>
</feature>
<accession>A0A1H3WRH9</accession>
<evidence type="ECO:0000313" key="3">
    <source>
        <dbReference type="Proteomes" id="UP000199041"/>
    </source>
</evidence>
<gene>
    <name evidence="2" type="ORF">SAMN05192529_103193</name>
</gene>
<reference evidence="2 3" key="1">
    <citation type="submission" date="2016-10" db="EMBL/GenBank/DDBJ databases">
        <authorList>
            <person name="de Groot N.N."/>
        </authorList>
    </citation>
    <scope>NUCLEOTIDE SEQUENCE [LARGE SCALE GENOMIC DNA]</scope>
    <source>
        <strain evidence="2 3">Vu-144</strain>
    </source>
</reference>
<proteinExistence type="predicted"/>
<organism evidence="2 3">
    <name type="scientific">Arachidicoccus rhizosphaerae</name>
    <dbReference type="NCBI Taxonomy" id="551991"/>
    <lineage>
        <taxon>Bacteria</taxon>
        <taxon>Pseudomonadati</taxon>
        <taxon>Bacteroidota</taxon>
        <taxon>Chitinophagia</taxon>
        <taxon>Chitinophagales</taxon>
        <taxon>Chitinophagaceae</taxon>
        <taxon>Arachidicoccus</taxon>
    </lineage>
</organism>